<dbReference type="RefSeq" id="WP_179919705.1">
    <property type="nucleotide sequence ID" value="NZ_CP058909.1"/>
</dbReference>
<dbReference type="Proteomes" id="UP000509346">
    <property type="component" value="Chromosome"/>
</dbReference>
<dbReference type="PANTHER" id="PTHR43877:SF5">
    <property type="entry name" value="BLL8307 PROTEIN"/>
    <property type="match status" value="1"/>
</dbReference>
<keyword evidence="2" id="KW-0012">Acyltransferase</keyword>
<dbReference type="OrthoDB" id="125295at2157"/>
<feature type="domain" description="N-acetyltransferase" evidence="3">
    <location>
        <begin position="12"/>
        <end position="172"/>
    </location>
</feature>
<dbReference type="AlphaFoldDB" id="A0A7D5PAA3"/>
<dbReference type="Gene3D" id="3.40.630.30">
    <property type="match status" value="1"/>
</dbReference>
<dbReference type="GO" id="GO:0016747">
    <property type="term" value="F:acyltransferase activity, transferring groups other than amino-acyl groups"/>
    <property type="evidence" value="ECO:0007669"/>
    <property type="project" value="InterPro"/>
</dbReference>
<dbReference type="InterPro" id="IPR016181">
    <property type="entry name" value="Acyl_CoA_acyltransferase"/>
</dbReference>
<sequence>MNPNTDSDTDPGRLRRYEPRDRDAVWTLHRTALRDAGSNPEDVPGNDDIRDIEANYLDTGGEFLVVEVGGRDGDGEVVAMGGLAVEGEAIPDGAGELLRIAVHVDHQREGHGGRVVAGLEDAARERGLDRVFLWTAQRQRSAVRFYRARGYEGTDHRTEGEYELLRFEKVLNGGE</sequence>
<organism evidence="4 5">
    <name type="scientific">Halosimplex pelagicum</name>
    <dbReference type="NCBI Taxonomy" id="869886"/>
    <lineage>
        <taxon>Archaea</taxon>
        <taxon>Methanobacteriati</taxon>
        <taxon>Methanobacteriota</taxon>
        <taxon>Stenosarchaea group</taxon>
        <taxon>Halobacteria</taxon>
        <taxon>Halobacteriales</taxon>
        <taxon>Haloarculaceae</taxon>
        <taxon>Halosimplex</taxon>
    </lineage>
</organism>
<name>A0A7D5PAA3_9EURY</name>
<dbReference type="Pfam" id="PF00583">
    <property type="entry name" value="Acetyltransf_1"/>
    <property type="match status" value="1"/>
</dbReference>
<evidence type="ECO:0000259" key="3">
    <source>
        <dbReference type="PROSITE" id="PS51186"/>
    </source>
</evidence>
<dbReference type="InterPro" id="IPR000182">
    <property type="entry name" value="GNAT_dom"/>
</dbReference>
<dbReference type="KEGG" id="hpel:HZS54_24590"/>
<dbReference type="CDD" id="cd04301">
    <property type="entry name" value="NAT_SF"/>
    <property type="match status" value="1"/>
</dbReference>
<proteinExistence type="predicted"/>
<dbReference type="PANTHER" id="PTHR43877">
    <property type="entry name" value="AMINOALKYLPHOSPHONATE N-ACETYLTRANSFERASE-RELATED-RELATED"/>
    <property type="match status" value="1"/>
</dbReference>
<keyword evidence="5" id="KW-1185">Reference proteome</keyword>
<protein>
    <submittedName>
        <fullName evidence="4">GNAT family N-acetyltransferase</fullName>
    </submittedName>
</protein>
<dbReference type="GeneID" id="56085841"/>
<keyword evidence="1 4" id="KW-0808">Transferase</keyword>
<dbReference type="PROSITE" id="PS51186">
    <property type="entry name" value="GNAT"/>
    <property type="match status" value="1"/>
</dbReference>
<dbReference type="SUPFAM" id="SSF55729">
    <property type="entry name" value="Acyl-CoA N-acyltransferases (Nat)"/>
    <property type="match status" value="1"/>
</dbReference>
<dbReference type="InterPro" id="IPR050832">
    <property type="entry name" value="Bact_Acetyltransf"/>
</dbReference>
<reference evidence="4 5" key="1">
    <citation type="submission" date="2020-07" db="EMBL/GenBank/DDBJ databases">
        <title>Halosimplex litoreum sp. nov. and Halosimplex rubrum sp. nov., isolated from different salt environments.</title>
        <authorList>
            <person name="Cui H."/>
        </authorList>
    </citation>
    <scope>NUCLEOTIDE SEQUENCE [LARGE SCALE GENOMIC DNA]</scope>
    <source>
        <strain evidence="4 5">R2</strain>
    </source>
</reference>
<evidence type="ECO:0000313" key="5">
    <source>
        <dbReference type="Proteomes" id="UP000509346"/>
    </source>
</evidence>
<accession>A0A7D5PAA3</accession>
<evidence type="ECO:0000256" key="2">
    <source>
        <dbReference type="ARBA" id="ARBA00023315"/>
    </source>
</evidence>
<evidence type="ECO:0000256" key="1">
    <source>
        <dbReference type="ARBA" id="ARBA00022679"/>
    </source>
</evidence>
<gene>
    <name evidence="4" type="ORF">HZS54_24590</name>
</gene>
<dbReference type="EMBL" id="CP058909">
    <property type="protein sequence ID" value="QLH84626.1"/>
    <property type="molecule type" value="Genomic_DNA"/>
</dbReference>
<evidence type="ECO:0000313" key="4">
    <source>
        <dbReference type="EMBL" id="QLH84626.1"/>
    </source>
</evidence>